<organism evidence="3 4">
    <name type="scientific">Meyerozyma guilliermondii (strain ATCC 6260 / CBS 566 / DSM 6381 / JCM 1539 / NBRC 10279 / NRRL Y-324)</name>
    <name type="common">Yeast</name>
    <name type="synonym">Candida guilliermondii</name>
    <dbReference type="NCBI Taxonomy" id="294746"/>
    <lineage>
        <taxon>Eukaryota</taxon>
        <taxon>Fungi</taxon>
        <taxon>Dikarya</taxon>
        <taxon>Ascomycota</taxon>
        <taxon>Saccharomycotina</taxon>
        <taxon>Pichiomycetes</taxon>
        <taxon>Debaryomycetaceae</taxon>
        <taxon>Meyerozyma</taxon>
    </lineage>
</organism>
<dbReference type="GO" id="GO:0071933">
    <property type="term" value="F:Arp2/3 complex binding"/>
    <property type="evidence" value="ECO:0007669"/>
    <property type="project" value="TreeGrafter"/>
</dbReference>
<dbReference type="GO" id="GO:0000147">
    <property type="term" value="P:actin cortical patch assembly"/>
    <property type="evidence" value="ECO:0007669"/>
    <property type="project" value="TreeGrafter"/>
</dbReference>
<dbReference type="HOGENOM" id="CLU_400091_0_0_1"/>
<feature type="region of interest" description="Disordered" evidence="1">
    <location>
        <begin position="575"/>
        <end position="621"/>
    </location>
</feature>
<reference evidence="3 4" key="1">
    <citation type="journal article" date="2009" name="Nature">
        <title>Evolution of pathogenicity and sexual reproduction in eight Candida genomes.</title>
        <authorList>
            <person name="Butler G."/>
            <person name="Rasmussen M.D."/>
            <person name="Lin M.F."/>
            <person name="Santos M.A."/>
            <person name="Sakthikumar S."/>
            <person name="Munro C.A."/>
            <person name="Rheinbay E."/>
            <person name="Grabherr M."/>
            <person name="Forche A."/>
            <person name="Reedy J.L."/>
            <person name="Agrafioti I."/>
            <person name="Arnaud M.B."/>
            <person name="Bates S."/>
            <person name="Brown A.J."/>
            <person name="Brunke S."/>
            <person name="Costanzo M.C."/>
            <person name="Fitzpatrick D.A."/>
            <person name="de Groot P.W."/>
            <person name="Harris D."/>
            <person name="Hoyer L.L."/>
            <person name="Hube B."/>
            <person name="Klis F.M."/>
            <person name="Kodira C."/>
            <person name="Lennard N."/>
            <person name="Logue M.E."/>
            <person name="Martin R."/>
            <person name="Neiman A.M."/>
            <person name="Nikolaou E."/>
            <person name="Quail M.A."/>
            <person name="Quinn J."/>
            <person name="Santos M.C."/>
            <person name="Schmitzberger F.F."/>
            <person name="Sherlock G."/>
            <person name="Shah P."/>
            <person name="Silverstein K.A."/>
            <person name="Skrzypek M.S."/>
            <person name="Soll D."/>
            <person name="Staggs R."/>
            <person name="Stansfield I."/>
            <person name="Stumpf M.P."/>
            <person name="Sudbery P.E."/>
            <person name="Srikantha T."/>
            <person name="Zeng Q."/>
            <person name="Berman J."/>
            <person name="Berriman M."/>
            <person name="Heitman J."/>
            <person name="Gow N.A."/>
            <person name="Lorenz M.C."/>
            <person name="Birren B.W."/>
            <person name="Kellis M."/>
            <person name="Cuomo C.A."/>
        </authorList>
    </citation>
    <scope>NUCLEOTIDE SEQUENCE [LARGE SCALE GENOMIC DNA]</scope>
    <source>
        <strain evidence="4">ATCC 6260 / CBS 566 / DSM 6381 / JCM 1539 / NBRC 10279 / NRRL Y-324</strain>
    </source>
</reference>
<evidence type="ECO:0000313" key="4">
    <source>
        <dbReference type="Proteomes" id="UP000001997"/>
    </source>
</evidence>
<feature type="compositionally biased region" description="Low complexity" evidence="1">
    <location>
        <begin position="578"/>
        <end position="588"/>
    </location>
</feature>
<evidence type="ECO:0000256" key="1">
    <source>
        <dbReference type="SAM" id="MobiDB-lite"/>
    </source>
</evidence>
<dbReference type="InterPro" id="IPR030125">
    <property type="entry name" value="SPIN90/Ldb17"/>
</dbReference>
<dbReference type="GO" id="GO:0051666">
    <property type="term" value="P:actin cortical patch localization"/>
    <property type="evidence" value="ECO:0007669"/>
    <property type="project" value="TreeGrafter"/>
</dbReference>
<dbReference type="PANTHER" id="PTHR13357:SF1">
    <property type="entry name" value="NCK-INTERACTING PROTEIN WITH SH3 DOMAIN"/>
    <property type="match status" value="1"/>
</dbReference>
<dbReference type="OrthoDB" id="445362at2759"/>
<dbReference type="KEGG" id="pgu:PGUG_02544"/>
<name>A5DGZ3_PICGU</name>
<feature type="domain" description="SPIN90/Ldb17 leucine-rich" evidence="2">
    <location>
        <begin position="259"/>
        <end position="406"/>
    </location>
</feature>
<feature type="compositionally biased region" description="Pro residues" evidence="1">
    <location>
        <begin position="610"/>
        <end position="621"/>
    </location>
</feature>
<dbReference type="STRING" id="294746.A5DGZ3"/>
<dbReference type="VEuPathDB" id="FungiDB:PGUG_02544"/>
<keyword evidence="4" id="KW-1185">Reference proteome</keyword>
<dbReference type="GO" id="GO:0006897">
    <property type="term" value="P:endocytosis"/>
    <property type="evidence" value="ECO:0007669"/>
    <property type="project" value="TreeGrafter"/>
</dbReference>
<dbReference type="InParanoid" id="A5DGZ3"/>
<dbReference type="Proteomes" id="UP000001997">
    <property type="component" value="Unassembled WGS sequence"/>
</dbReference>
<proteinExistence type="predicted"/>
<dbReference type="GeneID" id="5127138"/>
<dbReference type="Pfam" id="PF09431">
    <property type="entry name" value="SPIN90_LRD"/>
    <property type="match status" value="1"/>
</dbReference>
<sequence length="621" mass="69745">MHSPGGTQHGSPPVTSFPHCQFVHSSSPEEPDTKESDIRAILINSDPGECNNNISLYFKHVVDASVSSDDTCDKRNYHKLSVFALKLLNSNLFSKNYSLCLGKILSLLTVFTEVEDTSNGGEVNCIKEFACVCLLLLLKMKNESQESSSKNDSLSLINIDVLFTVLRKLNLVTILSRFIACHIRSLDEVVTSSSYILLKFACDIIFEYLYYWELLSDDEFFSLTVETALVPVLITHLLSHNKFSDSDDREGEWEDEANLMAYEELKLLLIVNEQYLMKSYYTDTITNQVFNGLLLHGDSQLDTQVRIANFINLLVYHINREESSIVKILILKFLYLVFTTSYTTKLVYLNDLKILVDIFIRELNNLDYSDDIGQENRVLIITYLKVLRPLLTFSQISESGYKNEEIIELLRNLISNSTAGSVEADSPRSHQVQTIAKLAMKCLAIPWLKTKKATDVTPVKRSTSASSLSSLAENMSIDPEDDPFARVASVRTSTHADYHKHTTSHNNEDVQRSQIIANNGNVFLSAADKTLNSGHTVGTNYSDTSKLLDLPKEFLQKHGDRPMSPFTSDLRFVESRNSSSSSIASASSVTMKGKKKKAPPPPNLKISSMSPPPPPPPRRRR</sequence>
<dbReference type="eggNOG" id="KOG4035">
    <property type="taxonomic scope" value="Eukaryota"/>
</dbReference>
<dbReference type="EMBL" id="CH408157">
    <property type="protein sequence ID" value="EDK38446.2"/>
    <property type="molecule type" value="Genomic_DNA"/>
</dbReference>
<evidence type="ECO:0000259" key="2">
    <source>
        <dbReference type="Pfam" id="PF09431"/>
    </source>
</evidence>
<dbReference type="InterPro" id="IPR018556">
    <property type="entry name" value="SPIN90/Ldb17_LRD"/>
</dbReference>
<dbReference type="RefSeq" id="XP_001484815.2">
    <property type="nucleotide sequence ID" value="XM_001484765.1"/>
</dbReference>
<dbReference type="PANTHER" id="PTHR13357">
    <property type="entry name" value="SH3 ADAPTER PROTEIN SPIN90 NCK INTERACTING PROTEIN WITH SH3 DOMAIN"/>
    <property type="match status" value="1"/>
</dbReference>
<dbReference type="GO" id="GO:0030479">
    <property type="term" value="C:actin cortical patch"/>
    <property type="evidence" value="ECO:0007669"/>
    <property type="project" value="TreeGrafter"/>
</dbReference>
<accession>A5DGZ3</accession>
<gene>
    <name evidence="3" type="ORF">PGUG_02544</name>
</gene>
<dbReference type="AlphaFoldDB" id="A5DGZ3"/>
<protein>
    <recommendedName>
        <fullName evidence="2">SPIN90/Ldb17 leucine-rich domain-containing protein</fullName>
    </recommendedName>
</protein>
<evidence type="ECO:0000313" key="3">
    <source>
        <dbReference type="EMBL" id="EDK38446.2"/>
    </source>
</evidence>
<dbReference type="OMA" id="NEQFLMK"/>